<evidence type="ECO:0000313" key="5">
    <source>
        <dbReference type="Proteomes" id="UP001315967"/>
    </source>
</evidence>
<dbReference type="Gene3D" id="1.20.1690.10">
    <property type="entry name" value="V-type ATP synthase subunit C domain"/>
    <property type="match status" value="2"/>
</dbReference>
<dbReference type="SUPFAM" id="SSF103486">
    <property type="entry name" value="V-type ATP synthase subunit C"/>
    <property type="match status" value="1"/>
</dbReference>
<evidence type="ECO:0000256" key="3">
    <source>
        <dbReference type="ARBA" id="ARBA00023065"/>
    </source>
</evidence>
<dbReference type="Gene3D" id="1.10.132.50">
    <property type="entry name" value="ATP synthase (C/AC39) subunit, domain 3"/>
    <property type="match status" value="1"/>
</dbReference>
<dbReference type="RefSeq" id="WP_313793465.1">
    <property type="nucleotide sequence ID" value="NZ_CP102453.1"/>
</dbReference>
<reference evidence="4 5" key="1">
    <citation type="submission" date="2022-08" db="EMBL/GenBank/DDBJ databases">
        <title>Aerococcaceae sp. nov isolated from spoiled eye mask.</title>
        <authorList>
            <person name="Zhou G."/>
            <person name="Xie X.-B."/>
            <person name="Shi Q.-S."/>
            <person name="Wang Y.-S."/>
            <person name="Wen X."/>
            <person name="Peng H."/>
            <person name="Yang X.-J."/>
            <person name="Tao H.-B."/>
            <person name="Huang X.-M."/>
        </authorList>
    </citation>
    <scope>NUCLEOTIDE SEQUENCE [LARGE SCALE GENOMIC DNA]</scope>
    <source>
        <strain evidence="5">DM20194951</strain>
    </source>
</reference>
<proteinExistence type="inferred from homology"/>
<evidence type="ECO:0000256" key="1">
    <source>
        <dbReference type="ARBA" id="ARBA00006709"/>
    </source>
</evidence>
<dbReference type="PANTHER" id="PTHR38682">
    <property type="entry name" value="V-TYPE ATP SYNTHASE SUBUNIT C"/>
    <property type="match status" value="1"/>
</dbReference>
<keyword evidence="2" id="KW-0813">Transport</keyword>
<evidence type="ECO:0000313" key="4">
    <source>
        <dbReference type="EMBL" id="UUX33963.1"/>
    </source>
</evidence>
<name>A0ABY5P6B6_9LACT</name>
<dbReference type="EMBL" id="CP102453">
    <property type="protein sequence ID" value="UUX33963.1"/>
    <property type="molecule type" value="Genomic_DNA"/>
</dbReference>
<organism evidence="4 5">
    <name type="scientific">Fundicoccus culcitae</name>
    <dbReference type="NCBI Taxonomy" id="2969821"/>
    <lineage>
        <taxon>Bacteria</taxon>
        <taxon>Bacillati</taxon>
        <taxon>Bacillota</taxon>
        <taxon>Bacilli</taxon>
        <taxon>Lactobacillales</taxon>
        <taxon>Aerococcaceae</taxon>
        <taxon>Fundicoccus</taxon>
    </lineage>
</organism>
<dbReference type="InterPro" id="IPR035067">
    <property type="entry name" value="V-type_ATPase_csu/dsu"/>
</dbReference>
<evidence type="ECO:0000256" key="2">
    <source>
        <dbReference type="ARBA" id="ARBA00022448"/>
    </source>
</evidence>
<dbReference type="Proteomes" id="UP001315967">
    <property type="component" value="Chromosome"/>
</dbReference>
<dbReference type="InterPro" id="IPR002843">
    <property type="entry name" value="ATPase_V0-cplx_csu/dsu"/>
</dbReference>
<gene>
    <name evidence="4" type="ORF">NRE15_13935</name>
</gene>
<comment type="similarity">
    <text evidence="1">Belongs to the V-ATPase V0D/AC39 subunit family.</text>
</comment>
<dbReference type="InterPro" id="IPR036079">
    <property type="entry name" value="ATPase_csu/dsu_sf"/>
</dbReference>
<accession>A0ABY5P6B6</accession>
<dbReference type="PANTHER" id="PTHR38682:SF1">
    <property type="entry name" value="V-TYPE ATP SYNTHASE SUBUNIT C"/>
    <property type="match status" value="1"/>
</dbReference>
<keyword evidence="3" id="KW-0406">Ion transport</keyword>
<sequence length="335" mass="39156">MSKVDYSQINTLIDVRSASLLTQQDFEQLLVSPSAQTSLRVLENTRYYFKADDLNDLDKIEERLTDNLVENYRFAISEGPNRSIVEVFGAKYIYHNLKVIFKNLVLNQDNEDLLITIGRFSIDELYHIIQTSESSVIPNQIIERVKQIRADYDTYQDIKVVNLGLDMAYFDHLDDIRKKEENPIVDAVITALIDFYNVITVYRGTQLGKPRSFMFEMLSDKGTVAISDLLQMISDNQLASWFESINQLPYVKTFDAYIEKMNEGTIQAYDLERMETEYIYQLLKEELLNPNDVVPLLFYLYRKEMEITNLRLILNGRVSGLPIEKIKERMRPVYE</sequence>
<keyword evidence="5" id="KW-1185">Reference proteome</keyword>
<protein>
    <submittedName>
        <fullName evidence="4">V-type ATPase subunit</fullName>
    </submittedName>
</protein>
<dbReference type="InterPro" id="IPR050873">
    <property type="entry name" value="V-ATPase_V0D/AC39_subunit"/>
</dbReference>
<dbReference type="InterPro" id="IPR044911">
    <property type="entry name" value="V-type_ATPase_csu/dsu_dom_3"/>
</dbReference>
<dbReference type="Pfam" id="PF01992">
    <property type="entry name" value="vATP-synt_AC39"/>
    <property type="match status" value="1"/>
</dbReference>